<dbReference type="PANTHER" id="PTHR10265">
    <property type="entry name" value="CYCLIN-DEPENDENT KINASE INHIBITOR 1"/>
    <property type="match status" value="1"/>
</dbReference>
<dbReference type="GO" id="GO:0004861">
    <property type="term" value="F:cyclin-dependent protein serine/threonine kinase inhibitor activity"/>
    <property type="evidence" value="ECO:0007669"/>
    <property type="project" value="InterPro"/>
</dbReference>
<dbReference type="PANTHER" id="PTHR10265:SF45">
    <property type="entry name" value="DACAPO"/>
    <property type="match status" value="1"/>
</dbReference>
<feature type="region of interest" description="Disordered" evidence="6">
    <location>
        <begin position="1"/>
        <end position="33"/>
    </location>
</feature>
<evidence type="ECO:0000256" key="5">
    <source>
        <dbReference type="ARBA" id="ARBA00023306"/>
    </source>
</evidence>
<keyword evidence="3" id="KW-0649">Protein kinase inhibitor</keyword>
<reference evidence="9" key="1">
    <citation type="submission" date="2022-11" db="UniProtKB">
        <authorList>
            <consortium name="WormBaseParasite"/>
        </authorList>
    </citation>
    <scope>IDENTIFICATION</scope>
</reference>
<evidence type="ECO:0000256" key="6">
    <source>
        <dbReference type="SAM" id="MobiDB-lite"/>
    </source>
</evidence>
<accession>A0A915AM26</accession>
<feature type="domain" description="Cyclin-dependent kinase inhibitor" evidence="7">
    <location>
        <begin position="36"/>
        <end position="87"/>
    </location>
</feature>
<dbReference type="GO" id="GO:0051726">
    <property type="term" value="P:regulation of cell cycle"/>
    <property type="evidence" value="ECO:0007669"/>
    <property type="project" value="InterPro"/>
</dbReference>
<evidence type="ECO:0000313" key="9">
    <source>
        <dbReference type="WBParaSite" id="PgR011_g096_t01"/>
    </source>
</evidence>
<dbReference type="WBParaSite" id="PgR011_g096_t01">
    <property type="protein sequence ID" value="PgR011_g096_t01"/>
    <property type="gene ID" value="PgR011_g096"/>
</dbReference>
<evidence type="ECO:0000256" key="2">
    <source>
        <dbReference type="ARBA" id="ARBA00006726"/>
    </source>
</evidence>
<comment type="similarity">
    <text evidence="2">Belongs to the CDI family.</text>
</comment>
<evidence type="ECO:0000256" key="4">
    <source>
        <dbReference type="ARBA" id="ARBA00023242"/>
    </source>
</evidence>
<evidence type="ECO:0000256" key="3">
    <source>
        <dbReference type="ARBA" id="ARBA00023013"/>
    </source>
</evidence>
<comment type="subcellular location">
    <subcellularLocation>
        <location evidence="1">Nucleus</location>
    </subcellularLocation>
</comment>
<dbReference type="InterPro" id="IPR044898">
    <property type="entry name" value="CDI_dom_sf"/>
</dbReference>
<sequence>MRKKTRLRSPRTLAAVTSSAGSSMNTTEKKDPARRCLFGKPGKEEVDAWLIDSLKELDGNRASRFNFDFENDRPLEDQDGDYAFEAVDETMVPSFYRTKVYTPDEHRRRIAPPSVATLETDTLEDDATDEGQILDSVAMNTRSHDAAGTSARMSVATRARRTVVGSARSTATTAKTGLKKLISEASGSGVRKRPMKQPTITNYMPVVCKHRVMSSEAKLRGGAKSSKCVLTVTPSNAAGCQPAIPKLADIRGLRGNRKVLTRGVRLERIRSPI</sequence>
<proteinExistence type="inferred from homology"/>
<dbReference type="GO" id="GO:0005634">
    <property type="term" value="C:nucleus"/>
    <property type="evidence" value="ECO:0007669"/>
    <property type="project" value="UniProtKB-SubCell"/>
</dbReference>
<keyword evidence="5" id="KW-0131">Cell cycle</keyword>
<feature type="region of interest" description="Disordered" evidence="6">
    <location>
        <begin position="144"/>
        <end position="170"/>
    </location>
</feature>
<dbReference type="Proteomes" id="UP000887569">
    <property type="component" value="Unplaced"/>
</dbReference>
<evidence type="ECO:0000313" key="8">
    <source>
        <dbReference type="Proteomes" id="UP000887569"/>
    </source>
</evidence>
<evidence type="ECO:0000259" key="7">
    <source>
        <dbReference type="Pfam" id="PF02234"/>
    </source>
</evidence>
<dbReference type="Gene3D" id="4.10.365.10">
    <property type="entry name" value="p27"/>
    <property type="match status" value="1"/>
</dbReference>
<feature type="compositionally biased region" description="Polar residues" evidence="6">
    <location>
        <begin position="15"/>
        <end position="26"/>
    </location>
</feature>
<dbReference type="AlphaFoldDB" id="A0A915AM26"/>
<dbReference type="Pfam" id="PF02234">
    <property type="entry name" value="CDI"/>
    <property type="match status" value="1"/>
</dbReference>
<protein>
    <submittedName>
        <fullName evidence="9">Cyclin-dependent kinase inhibitor domain-containing protein</fullName>
    </submittedName>
</protein>
<evidence type="ECO:0000256" key="1">
    <source>
        <dbReference type="ARBA" id="ARBA00004123"/>
    </source>
</evidence>
<keyword evidence="8" id="KW-1185">Reference proteome</keyword>
<organism evidence="8 9">
    <name type="scientific">Parascaris univalens</name>
    <name type="common">Nematode worm</name>
    <dbReference type="NCBI Taxonomy" id="6257"/>
    <lineage>
        <taxon>Eukaryota</taxon>
        <taxon>Metazoa</taxon>
        <taxon>Ecdysozoa</taxon>
        <taxon>Nematoda</taxon>
        <taxon>Chromadorea</taxon>
        <taxon>Rhabditida</taxon>
        <taxon>Spirurina</taxon>
        <taxon>Ascaridomorpha</taxon>
        <taxon>Ascaridoidea</taxon>
        <taxon>Ascarididae</taxon>
        <taxon>Parascaris</taxon>
    </lineage>
</organism>
<keyword evidence="4" id="KW-0539">Nucleus</keyword>
<name>A0A915AM26_PARUN</name>
<dbReference type="InterPro" id="IPR003175">
    <property type="entry name" value="CDI_dom"/>
</dbReference>